<evidence type="ECO:0000313" key="3">
    <source>
        <dbReference type="Proteomes" id="UP000052012"/>
    </source>
</evidence>
<dbReference type="InterPro" id="IPR011990">
    <property type="entry name" value="TPR-like_helical_dom_sf"/>
</dbReference>
<proteinExistence type="predicted"/>
<sequence length="374" mass="43209">MVVIVMETKSRISLFYPNRASHRVNKISSRDYLQNYNYQYSYRAVLSRLKKLDNRTSKLKYLDKAIKYNYWHKPAIFTANQVSGKPRSYDNEILINFYKQALKLAPRDQKYLAGLASVYRMDNQLDNAAIIWQYLINHDANDYRSLLSLALYAQMENNERAFNKSMRRLDQMDTTETSQIESLIGLVSDAYKLQPNYAIDDLNLYDDASHYIVILGAALTIHGNIKDKLRRRLAAGLKLAQLQPKAKIIVSGGQVPQEPTTEASMMIEWLVDHGIKRQRILKEDKSRDTVQNAINSNLILKTVNAQKVTLVSSSSHIQRAYILFQTANYANHINYDLDQYVVRDTDKLVRPAQHKIISDMLRVKGYWLLPGIQP</sequence>
<keyword evidence="3" id="KW-1185">Reference proteome</keyword>
<accession>A0A0R2AWX6</accession>
<dbReference type="InterPro" id="IPR003848">
    <property type="entry name" value="DUF218"/>
</dbReference>
<dbReference type="Gene3D" id="3.40.50.620">
    <property type="entry name" value="HUPs"/>
    <property type="match status" value="1"/>
</dbReference>
<evidence type="ECO:0000313" key="2">
    <source>
        <dbReference type="EMBL" id="KRM67731.1"/>
    </source>
</evidence>
<dbReference type="STRING" id="1423781.FD06_GL000450"/>
<dbReference type="PANTHER" id="PTHR30336:SF4">
    <property type="entry name" value="ENVELOPE BIOGENESIS FACTOR ELYC"/>
    <property type="match status" value="1"/>
</dbReference>
<gene>
    <name evidence="2" type="ORF">FD06_GL000450</name>
</gene>
<dbReference type="OrthoDB" id="9782395at2"/>
<dbReference type="InterPro" id="IPR014729">
    <property type="entry name" value="Rossmann-like_a/b/a_fold"/>
</dbReference>
<dbReference type="GO" id="GO:0000270">
    <property type="term" value="P:peptidoglycan metabolic process"/>
    <property type="evidence" value="ECO:0007669"/>
    <property type="project" value="TreeGrafter"/>
</dbReference>
<dbReference type="SUPFAM" id="SSF48452">
    <property type="entry name" value="TPR-like"/>
    <property type="match status" value="1"/>
</dbReference>
<dbReference type="PANTHER" id="PTHR30336">
    <property type="entry name" value="INNER MEMBRANE PROTEIN, PROBABLE PERMEASE"/>
    <property type="match status" value="1"/>
</dbReference>
<protein>
    <recommendedName>
        <fullName evidence="1">DUF218 domain-containing protein</fullName>
    </recommendedName>
</protein>
<dbReference type="AlphaFoldDB" id="A0A0R2AWX6"/>
<dbReference type="Proteomes" id="UP000052012">
    <property type="component" value="Unassembled WGS sequence"/>
</dbReference>
<dbReference type="EMBL" id="AYYQ01000035">
    <property type="protein sequence ID" value="KRM67731.1"/>
    <property type="molecule type" value="Genomic_DNA"/>
</dbReference>
<reference evidence="2 3" key="1">
    <citation type="journal article" date="2015" name="Genome Announc.">
        <title>Expanding the biotechnology potential of lactobacilli through comparative genomics of 213 strains and associated genera.</title>
        <authorList>
            <person name="Sun Z."/>
            <person name="Harris H.M."/>
            <person name="McCann A."/>
            <person name="Guo C."/>
            <person name="Argimon S."/>
            <person name="Zhang W."/>
            <person name="Yang X."/>
            <person name="Jeffery I.B."/>
            <person name="Cooney J.C."/>
            <person name="Kagawa T.F."/>
            <person name="Liu W."/>
            <person name="Song Y."/>
            <person name="Salvetti E."/>
            <person name="Wrobel A."/>
            <person name="Rasinkangas P."/>
            <person name="Parkhill J."/>
            <person name="Rea M.C."/>
            <person name="O'Sullivan O."/>
            <person name="Ritari J."/>
            <person name="Douillard F.P."/>
            <person name="Paul Ross R."/>
            <person name="Yang R."/>
            <person name="Briner A.E."/>
            <person name="Felis G.E."/>
            <person name="de Vos W.M."/>
            <person name="Barrangou R."/>
            <person name="Klaenhammer T.R."/>
            <person name="Caufield P.W."/>
            <person name="Cui Y."/>
            <person name="Zhang H."/>
            <person name="O'Toole P.W."/>
        </authorList>
    </citation>
    <scope>NUCLEOTIDE SEQUENCE [LARGE SCALE GENOMIC DNA]</scope>
    <source>
        <strain evidence="2 3">DSM 23829</strain>
    </source>
</reference>
<dbReference type="GO" id="GO:0043164">
    <property type="term" value="P:Gram-negative-bacterium-type cell wall biogenesis"/>
    <property type="evidence" value="ECO:0007669"/>
    <property type="project" value="TreeGrafter"/>
</dbReference>
<organism evidence="2 3">
    <name type="scientific">Apilactobacillus ozensis DSM 23829 = JCM 17196</name>
    <dbReference type="NCBI Taxonomy" id="1423781"/>
    <lineage>
        <taxon>Bacteria</taxon>
        <taxon>Bacillati</taxon>
        <taxon>Bacillota</taxon>
        <taxon>Bacilli</taxon>
        <taxon>Lactobacillales</taxon>
        <taxon>Lactobacillaceae</taxon>
        <taxon>Apilactobacillus</taxon>
    </lineage>
</organism>
<dbReference type="Gene3D" id="1.25.40.10">
    <property type="entry name" value="Tetratricopeptide repeat domain"/>
    <property type="match status" value="1"/>
</dbReference>
<evidence type="ECO:0000259" key="1">
    <source>
        <dbReference type="Pfam" id="PF02698"/>
    </source>
</evidence>
<dbReference type="CDD" id="cd06259">
    <property type="entry name" value="YdcF-like"/>
    <property type="match status" value="1"/>
</dbReference>
<comment type="caution">
    <text evidence="2">The sequence shown here is derived from an EMBL/GenBank/DDBJ whole genome shotgun (WGS) entry which is preliminary data.</text>
</comment>
<dbReference type="Pfam" id="PF02698">
    <property type="entry name" value="DUF218"/>
    <property type="match status" value="1"/>
</dbReference>
<dbReference type="PATRIC" id="fig|1423781.4.peg.462"/>
<dbReference type="GO" id="GO:0005886">
    <property type="term" value="C:plasma membrane"/>
    <property type="evidence" value="ECO:0007669"/>
    <property type="project" value="TreeGrafter"/>
</dbReference>
<name>A0A0R2AWX6_9LACO</name>
<dbReference type="InterPro" id="IPR051599">
    <property type="entry name" value="Cell_Envelope_Assoc"/>
</dbReference>
<feature type="domain" description="DUF218" evidence="1">
    <location>
        <begin position="211"/>
        <end position="333"/>
    </location>
</feature>